<organism evidence="2 3">
    <name type="scientific">Ampelomyces quisqualis</name>
    <name type="common">Powdery mildew agent</name>
    <dbReference type="NCBI Taxonomy" id="50730"/>
    <lineage>
        <taxon>Eukaryota</taxon>
        <taxon>Fungi</taxon>
        <taxon>Dikarya</taxon>
        <taxon>Ascomycota</taxon>
        <taxon>Pezizomycotina</taxon>
        <taxon>Dothideomycetes</taxon>
        <taxon>Pleosporomycetidae</taxon>
        <taxon>Pleosporales</taxon>
        <taxon>Pleosporineae</taxon>
        <taxon>Phaeosphaeriaceae</taxon>
        <taxon>Ampelomyces</taxon>
    </lineage>
</organism>
<evidence type="ECO:0000256" key="1">
    <source>
        <dbReference type="SAM" id="SignalP"/>
    </source>
</evidence>
<keyword evidence="1" id="KW-0732">Signal</keyword>
<keyword evidence="3" id="KW-1185">Reference proteome</keyword>
<protein>
    <submittedName>
        <fullName evidence="2">Uncharacterized protein</fullName>
    </submittedName>
</protein>
<proteinExistence type="predicted"/>
<evidence type="ECO:0000313" key="2">
    <source>
        <dbReference type="EMBL" id="KAF1917886.1"/>
    </source>
</evidence>
<dbReference type="AlphaFoldDB" id="A0A6A5QTG1"/>
<accession>A0A6A5QTG1</accession>
<feature type="chain" id="PRO_5025383185" evidence="1">
    <location>
        <begin position="20"/>
        <end position="129"/>
    </location>
</feature>
<gene>
    <name evidence="2" type="ORF">BDU57DRAFT_537521</name>
</gene>
<dbReference type="Proteomes" id="UP000800096">
    <property type="component" value="Unassembled WGS sequence"/>
</dbReference>
<evidence type="ECO:0000313" key="3">
    <source>
        <dbReference type="Proteomes" id="UP000800096"/>
    </source>
</evidence>
<reference evidence="2" key="1">
    <citation type="journal article" date="2020" name="Stud. Mycol.">
        <title>101 Dothideomycetes genomes: a test case for predicting lifestyles and emergence of pathogens.</title>
        <authorList>
            <person name="Haridas S."/>
            <person name="Albert R."/>
            <person name="Binder M."/>
            <person name="Bloem J."/>
            <person name="Labutti K."/>
            <person name="Salamov A."/>
            <person name="Andreopoulos B."/>
            <person name="Baker S."/>
            <person name="Barry K."/>
            <person name="Bills G."/>
            <person name="Bluhm B."/>
            <person name="Cannon C."/>
            <person name="Castanera R."/>
            <person name="Culley D."/>
            <person name="Daum C."/>
            <person name="Ezra D."/>
            <person name="Gonzalez J."/>
            <person name="Henrissat B."/>
            <person name="Kuo A."/>
            <person name="Liang C."/>
            <person name="Lipzen A."/>
            <person name="Lutzoni F."/>
            <person name="Magnuson J."/>
            <person name="Mondo S."/>
            <person name="Nolan M."/>
            <person name="Ohm R."/>
            <person name="Pangilinan J."/>
            <person name="Park H.-J."/>
            <person name="Ramirez L."/>
            <person name="Alfaro M."/>
            <person name="Sun H."/>
            <person name="Tritt A."/>
            <person name="Yoshinaga Y."/>
            <person name="Zwiers L.-H."/>
            <person name="Turgeon B."/>
            <person name="Goodwin S."/>
            <person name="Spatafora J."/>
            <person name="Crous P."/>
            <person name="Grigoriev I."/>
        </authorList>
    </citation>
    <scope>NUCLEOTIDE SEQUENCE</scope>
    <source>
        <strain evidence="2">HMLAC05119</strain>
    </source>
</reference>
<feature type="signal peptide" evidence="1">
    <location>
        <begin position="1"/>
        <end position="19"/>
    </location>
</feature>
<name>A0A6A5QTG1_AMPQU</name>
<sequence>MHFTAQALVLFPALAITSSASISDVWSNFYDHKGEWLNSTSYRVSDIGCFSVVNASEVAFHQFTYNSRAKGPYQLRAFNKMDCVGLVEGKSDAEQTFEKVDVRSFRGDKKPNLKEGVRGATSYQWINLS</sequence>
<dbReference type="EMBL" id="ML979134">
    <property type="protein sequence ID" value="KAF1917886.1"/>
    <property type="molecule type" value="Genomic_DNA"/>
</dbReference>